<dbReference type="HOGENOM" id="CLU_2954283_0_0_9"/>
<keyword evidence="1" id="KW-0472">Membrane</keyword>
<protein>
    <submittedName>
        <fullName evidence="2">Uncharacterized protein</fullName>
    </submittedName>
</protein>
<gene>
    <name evidence="2" type="ORF">CLOSTHATH_03920</name>
</gene>
<feature type="transmembrane region" description="Helical" evidence="1">
    <location>
        <begin position="20"/>
        <end position="42"/>
    </location>
</feature>
<proteinExistence type="predicted"/>
<dbReference type="EMBL" id="ACIO01000331">
    <property type="protein sequence ID" value="EFC97881.1"/>
    <property type="molecule type" value="Genomic_DNA"/>
</dbReference>
<sequence>MILSLYSECIIPIYLSSSAYIRFISAYLFLLSLLLPVLLLPVHPSLFPCSLYIIFSPAF</sequence>
<accession>D3AJX6</accession>
<reference evidence="2 3" key="1">
    <citation type="submission" date="2010-01" db="EMBL/GenBank/DDBJ databases">
        <authorList>
            <person name="Weinstock G."/>
            <person name="Sodergren E."/>
            <person name="Clifton S."/>
            <person name="Fulton L."/>
            <person name="Fulton B."/>
            <person name="Courtney L."/>
            <person name="Fronick C."/>
            <person name="Harrison M."/>
            <person name="Strong C."/>
            <person name="Farmer C."/>
            <person name="Delahaunty K."/>
            <person name="Markovic C."/>
            <person name="Hall O."/>
            <person name="Minx P."/>
            <person name="Tomlinson C."/>
            <person name="Mitreva M."/>
            <person name="Nelson J."/>
            <person name="Hou S."/>
            <person name="Wollam A."/>
            <person name="Pepin K.H."/>
            <person name="Johnson M."/>
            <person name="Bhonagiri V."/>
            <person name="Nash W.E."/>
            <person name="Warren W."/>
            <person name="Chinwalla A."/>
            <person name="Mardis E.R."/>
            <person name="Wilson R.K."/>
        </authorList>
    </citation>
    <scope>NUCLEOTIDE SEQUENCE [LARGE SCALE GENOMIC DNA]</scope>
    <source>
        <strain evidence="2 3">DSM 13479</strain>
    </source>
</reference>
<keyword evidence="1" id="KW-0812">Transmembrane</keyword>
<name>D3AJX6_9FIRM</name>
<evidence type="ECO:0000313" key="2">
    <source>
        <dbReference type="EMBL" id="EFC97881.1"/>
    </source>
</evidence>
<keyword evidence="1" id="KW-1133">Transmembrane helix</keyword>
<dbReference type="AlphaFoldDB" id="D3AJX6"/>
<evidence type="ECO:0000256" key="1">
    <source>
        <dbReference type="SAM" id="Phobius"/>
    </source>
</evidence>
<organism evidence="2 3">
    <name type="scientific">Hungatella hathewayi DSM 13479</name>
    <dbReference type="NCBI Taxonomy" id="566550"/>
    <lineage>
        <taxon>Bacteria</taxon>
        <taxon>Bacillati</taxon>
        <taxon>Bacillota</taxon>
        <taxon>Clostridia</taxon>
        <taxon>Lachnospirales</taxon>
        <taxon>Lachnospiraceae</taxon>
        <taxon>Hungatella</taxon>
    </lineage>
</organism>
<evidence type="ECO:0000313" key="3">
    <source>
        <dbReference type="Proteomes" id="UP000004968"/>
    </source>
</evidence>
<comment type="caution">
    <text evidence="2">The sequence shown here is derived from an EMBL/GenBank/DDBJ whole genome shotgun (WGS) entry which is preliminary data.</text>
</comment>
<dbReference type="Proteomes" id="UP000004968">
    <property type="component" value="Unassembled WGS sequence"/>
</dbReference>